<dbReference type="EMBL" id="PSZG01000001">
    <property type="protein sequence ID" value="RKO75623.1"/>
    <property type="molecule type" value="Genomic_DNA"/>
</dbReference>
<dbReference type="OrthoDB" id="7065204at2"/>
<sequence>MEVTNAISLQIIHEAMQFKESECEVLLNGKATGVKVSGKVLEAAVKVDDVLYLIFLTDDVVFEESLNIFLIGLGRNNTVVDYASIGAMYSTGMFKNIRIASSDSVVFDFMDDVRWKVIVHASPKLRVPFINEDKRVARPVGFKRYFSISANSSHEKSLNKVN</sequence>
<dbReference type="Proteomes" id="UP000269665">
    <property type="component" value="Unassembled WGS sequence"/>
</dbReference>
<protein>
    <submittedName>
        <fullName evidence="1">Uncharacterized protein</fullName>
    </submittedName>
</protein>
<dbReference type="AlphaFoldDB" id="A0A8B3FQX1"/>
<reference evidence="1 2" key="1">
    <citation type="journal article" date="2018" name="BMC Genomics">
        <title>High genomic variability in the plant pathogenic bacterium Pectobacterium parmentieri deciphered from de novo assembled complete genomes.</title>
        <authorList>
            <person name="Zoledowska S."/>
            <person name="Motyka-Pomagruk A."/>
            <person name="Sledz W."/>
            <person name="Mengoni A."/>
            <person name="Lojkowska E."/>
        </authorList>
    </citation>
    <scope>NUCLEOTIDE SEQUENCE [LARGE SCALE GENOMIC DNA]</scope>
    <source>
        <strain evidence="1 2">IFB5626</strain>
    </source>
</reference>
<dbReference type="GeneID" id="45849961"/>
<comment type="caution">
    <text evidence="1">The sequence shown here is derived from an EMBL/GenBank/DDBJ whole genome shotgun (WGS) entry which is preliminary data.</text>
</comment>
<gene>
    <name evidence="1" type="ORF">C5E00_01870</name>
</gene>
<evidence type="ECO:0000313" key="1">
    <source>
        <dbReference type="EMBL" id="RKO75623.1"/>
    </source>
</evidence>
<name>A0A8B3FQX1_PECPM</name>
<proteinExistence type="predicted"/>
<organism evidence="1 2">
    <name type="scientific">Pectobacterium parmentieri</name>
    <dbReference type="NCBI Taxonomy" id="1905730"/>
    <lineage>
        <taxon>Bacteria</taxon>
        <taxon>Pseudomonadati</taxon>
        <taxon>Pseudomonadota</taxon>
        <taxon>Gammaproteobacteria</taxon>
        <taxon>Enterobacterales</taxon>
        <taxon>Pectobacteriaceae</taxon>
        <taxon>Pectobacterium</taxon>
    </lineage>
</organism>
<dbReference type="KEGG" id="ppar:A8F97_10885"/>
<accession>A0A8B3FQX1</accession>
<evidence type="ECO:0000313" key="2">
    <source>
        <dbReference type="Proteomes" id="UP000269665"/>
    </source>
</evidence>
<dbReference type="RefSeq" id="WP_033071171.1">
    <property type="nucleotide sequence ID" value="NZ_CP015749.1"/>
</dbReference>